<dbReference type="InterPro" id="IPR035681">
    <property type="entry name" value="ComA-like_MBL"/>
</dbReference>
<dbReference type="AlphaFoldDB" id="A0A1G2QE28"/>
<comment type="caution">
    <text evidence="2">The sequence shown here is derived from an EMBL/GenBank/DDBJ whole genome shotgun (WGS) entry which is preliminary data.</text>
</comment>
<dbReference type="Proteomes" id="UP000177043">
    <property type="component" value="Unassembled WGS sequence"/>
</dbReference>
<dbReference type="PANTHER" id="PTHR30619:SF1">
    <property type="entry name" value="RECOMBINATION PROTEIN 2"/>
    <property type="match status" value="1"/>
</dbReference>
<dbReference type="CDD" id="cd07731">
    <property type="entry name" value="ComA-like_MBL-fold"/>
    <property type="match status" value="1"/>
</dbReference>
<evidence type="ECO:0000313" key="3">
    <source>
        <dbReference type="Proteomes" id="UP000177043"/>
    </source>
</evidence>
<name>A0A1G2QE28_9BACT</name>
<feature type="domain" description="Metallo-beta-lactamase" evidence="1">
    <location>
        <begin position="24"/>
        <end position="182"/>
    </location>
</feature>
<organism evidence="2 3">
    <name type="scientific">Candidatus Vogelbacteria bacterium RIFOXYD1_FULL_44_32</name>
    <dbReference type="NCBI Taxonomy" id="1802438"/>
    <lineage>
        <taxon>Bacteria</taxon>
        <taxon>Candidatus Vogeliibacteriota</taxon>
    </lineage>
</organism>
<dbReference type="EMBL" id="MHTJ01000002">
    <property type="protein sequence ID" value="OHA58814.1"/>
    <property type="molecule type" value="Genomic_DNA"/>
</dbReference>
<dbReference type="InterPro" id="IPR001279">
    <property type="entry name" value="Metallo-B-lactamas"/>
</dbReference>
<dbReference type="STRING" id="1802438.A2571_00300"/>
<accession>A0A1G2QE28</accession>
<reference evidence="2 3" key="1">
    <citation type="journal article" date="2016" name="Nat. Commun.">
        <title>Thousands of microbial genomes shed light on interconnected biogeochemical processes in an aquifer system.</title>
        <authorList>
            <person name="Anantharaman K."/>
            <person name="Brown C.T."/>
            <person name="Hug L.A."/>
            <person name="Sharon I."/>
            <person name="Castelle C.J."/>
            <person name="Probst A.J."/>
            <person name="Thomas B.C."/>
            <person name="Singh A."/>
            <person name="Wilkins M.J."/>
            <person name="Karaoz U."/>
            <person name="Brodie E.L."/>
            <person name="Williams K.H."/>
            <person name="Hubbard S.S."/>
            <person name="Banfield J.F."/>
        </authorList>
    </citation>
    <scope>NUCLEOTIDE SEQUENCE [LARGE SCALE GENOMIC DNA]</scope>
</reference>
<sequence length="232" mass="25233">MIDGGSGRQILRALGHTLPFYDHEIDLVIATHPDADHIGGLPFVLDRYQVLGVMDNGQTEAGDDFILFDQKAKKETRARLSARAGQTIDLGAGAVLEIIFPERDMQGLETNRASIVARLVYGETEFLLTGDAPLEIESYLIGKYGSALKADVLKLGHHGSHTSSSAYFLSAVKPQYAVISAGQDNRYGHPHQDVLARLKEMKIPFVSTAIQGTIEFVSDGHNIACKKCVSVL</sequence>
<dbReference type="Pfam" id="PF00753">
    <property type="entry name" value="Lactamase_B"/>
    <property type="match status" value="1"/>
</dbReference>
<protein>
    <recommendedName>
        <fullName evidence="1">Metallo-beta-lactamase domain-containing protein</fullName>
    </recommendedName>
</protein>
<proteinExistence type="predicted"/>
<evidence type="ECO:0000313" key="2">
    <source>
        <dbReference type="EMBL" id="OHA58814.1"/>
    </source>
</evidence>
<evidence type="ECO:0000259" key="1">
    <source>
        <dbReference type="Pfam" id="PF00753"/>
    </source>
</evidence>
<dbReference type="SUPFAM" id="SSF56281">
    <property type="entry name" value="Metallo-hydrolase/oxidoreductase"/>
    <property type="match status" value="1"/>
</dbReference>
<dbReference type="InterPro" id="IPR036866">
    <property type="entry name" value="RibonucZ/Hydroxyglut_hydro"/>
</dbReference>
<dbReference type="PANTHER" id="PTHR30619">
    <property type="entry name" value="DNA INTERNALIZATION/COMPETENCE PROTEIN COMEC/REC2"/>
    <property type="match status" value="1"/>
</dbReference>
<dbReference type="Gene3D" id="3.60.15.10">
    <property type="entry name" value="Ribonuclease Z/Hydroxyacylglutathione hydrolase-like"/>
    <property type="match status" value="1"/>
</dbReference>
<dbReference type="InterPro" id="IPR052159">
    <property type="entry name" value="Competence_DNA_uptake"/>
</dbReference>
<gene>
    <name evidence="2" type="ORF">A2571_00300</name>
</gene>